<evidence type="ECO:0000256" key="11">
    <source>
        <dbReference type="RuleBase" id="RU003783"/>
    </source>
</evidence>
<dbReference type="Pfam" id="PF01715">
    <property type="entry name" value="IPPT"/>
    <property type="match status" value="1"/>
</dbReference>
<feature type="binding site" evidence="10">
    <location>
        <begin position="11"/>
        <end position="16"/>
    </location>
    <ligand>
        <name>substrate</name>
    </ligand>
</feature>
<evidence type="ECO:0000256" key="13">
    <source>
        <dbReference type="RuleBase" id="RU003785"/>
    </source>
</evidence>
<comment type="similarity">
    <text evidence="3 10 13">Belongs to the IPP transferase family.</text>
</comment>
<dbReference type="EC" id="2.5.1.75" evidence="10"/>
<organism evidence="14 15">
    <name type="scientific">Fluviicola chungangensis</name>
    <dbReference type="NCBI Taxonomy" id="2597671"/>
    <lineage>
        <taxon>Bacteria</taxon>
        <taxon>Pseudomonadati</taxon>
        <taxon>Bacteroidota</taxon>
        <taxon>Flavobacteriia</taxon>
        <taxon>Flavobacteriales</taxon>
        <taxon>Crocinitomicaceae</taxon>
        <taxon>Fluviicola</taxon>
    </lineage>
</organism>
<keyword evidence="15" id="KW-1185">Reference proteome</keyword>
<reference evidence="14 15" key="1">
    <citation type="submission" date="2019-07" db="EMBL/GenBank/DDBJ databases">
        <authorList>
            <person name="Huq M.A."/>
        </authorList>
    </citation>
    <scope>NUCLEOTIDE SEQUENCE [LARGE SCALE GENOMIC DNA]</scope>
    <source>
        <strain evidence="14 15">MAH-3</strain>
    </source>
</reference>
<dbReference type="EMBL" id="VLPL01000001">
    <property type="protein sequence ID" value="TSJ47865.1"/>
    <property type="molecule type" value="Genomic_DNA"/>
</dbReference>
<dbReference type="Proteomes" id="UP000316008">
    <property type="component" value="Unassembled WGS sequence"/>
</dbReference>
<evidence type="ECO:0000256" key="8">
    <source>
        <dbReference type="ARBA" id="ARBA00022842"/>
    </source>
</evidence>
<feature type="binding site" evidence="10">
    <location>
        <begin position="9"/>
        <end position="16"/>
    </location>
    <ligand>
        <name>ATP</name>
        <dbReference type="ChEBI" id="CHEBI:30616"/>
    </ligand>
</feature>
<dbReference type="RefSeq" id="WP_144331400.1">
    <property type="nucleotide sequence ID" value="NZ_VLPL01000001.1"/>
</dbReference>
<evidence type="ECO:0000313" key="15">
    <source>
        <dbReference type="Proteomes" id="UP000316008"/>
    </source>
</evidence>
<name>A0A556N6U0_9FLAO</name>
<comment type="cofactor">
    <cofactor evidence="1 10">
        <name>Mg(2+)</name>
        <dbReference type="ChEBI" id="CHEBI:18420"/>
    </cofactor>
</comment>
<sequence length="299" mass="34251">MQQLIVIEGPTASGKTSLAVALAKAWNTVVISADSRQFYKELAIGTAKPSLEEMEGIRHYFIDSHPISTPVSAAQFETEAMELICGELALHPKVVLVGGSGMFIDALCIGLDPIPTNTDVQQELRKELEEKGIEPLLLELKETDPEFYHQVDKQNPMRILRALEVIRSTHIPFSDWRKNELPKRPFEVIRFVINHPREILYERINQRVDRMIEAGLIEEVKNVAKYRNLTALQTVGYKEVFDYLDGKIDLAMCISKIKQHTRNYAKRQLTWFKKHPDTIWLNAKPVGELCNEILQFVEK</sequence>
<dbReference type="InterPro" id="IPR039657">
    <property type="entry name" value="Dimethylallyltransferase"/>
</dbReference>
<dbReference type="Gene3D" id="1.10.20.140">
    <property type="match status" value="1"/>
</dbReference>
<dbReference type="OrthoDB" id="9776390at2"/>
<dbReference type="InterPro" id="IPR018022">
    <property type="entry name" value="IPT"/>
</dbReference>
<keyword evidence="8 10" id="KW-0460">Magnesium</keyword>
<evidence type="ECO:0000256" key="9">
    <source>
        <dbReference type="ARBA" id="ARBA00049563"/>
    </source>
</evidence>
<evidence type="ECO:0000256" key="6">
    <source>
        <dbReference type="ARBA" id="ARBA00022741"/>
    </source>
</evidence>
<dbReference type="SUPFAM" id="SSF52540">
    <property type="entry name" value="P-loop containing nucleoside triphosphate hydrolases"/>
    <property type="match status" value="2"/>
</dbReference>
<keyword evidence="7 10" id="KW-0067">ATP-binding</keyword>
<feature type="site" description="Interaction with substrate tRNA" evidence="10">
    <location>
        <position position="125"/>
    </location>
</feature>
<dbReference type="PANTHER" id="PTHR11088:SF60">
    <property type="entry name" value="TRNA DIMETHYLALLYLTRANSFERASE"/>
    <property type="match status" value="1"/>
</dbReference>
<evidence type="ECO:0000256" key="5">
    <source>
        <dbReference type="ARBA" id="ARBA00022694"/>
    </source>
</evidence>
<evidence type="ECO:0000256" key="3">
    <source>
        <dbReference type="ARBA" id="ARBA00005842"/>
    </source>
</evidence>
<comment type="catalytic activity">
    <reaction evidence="9 10 11">
        <text>adenosine(37) in tRNA + dimethylallyl diphosphate = N(6)-dimethylallyladenosine(37) in tRNA + diphosphate</text>
        <dbReference type="Rhea" id="RHEA:26482"/>
        <dbReference type="Rhea" id="RHEA-COMP:10162"/>
        <dbReference type="Rhea" id="RHEA-COMP:10375"/>
        <dbReference type="ChEBI" id="CHEBI:33019"/>
        <dbReference type="ChEBI" id="CHEBI:57623"/>
        <dbReference type="ChEBI" id="CHEBI:74411"/>
        <dbReference type="ChEBI" id="CHEBI:74415"/>
        <dbReference type="EC" id="2.5.1.75"/>
    </reaction>
</comment>
<dbReference type="HAMAP" id="MF_00185">
    <property type="entry name" value="IPP_trans"/>
    <property type="match status" value="1"/>
</dbReference>
<evidence type="ECO:0000256" key="7">
    <source>
        <dbReference type="ARBA" id="ARBA00022840"/>
    </source>
</evidence>
<feature type="site" description="Interaction with substrate tRNA" evidence="10">
    <location>
        <position position="100"/>
    </location>
</feature>
<dbReference type="Gene3D" id="3.40.50.300">
    <property type="entry name" value="P-loop containing nucleotide triphosphate hydrolases"/>
    <property type="match status" value="1"/>
</dbReference>
<evidence type="ECO:0000256" key="1">
    <source>
        <dbReference type="ARBA" id="ARBA00001946"/>
    </source>
</evidence>
<evidence type="ECO:0000313" key="14">
    <source>
        <dbReference type="EMBL" id="TSJ47865.1"/>
    </source>
</evidence>
<evidence type="ECO:0000256" key="10">
    <source>
        <dbReference type="HAMAP-Rule" id="MF_00185"/>
    </source>
</evidence>
<keyword evidence="5 10" id="KW-0819">tRNA processing</keyword>
<comment type="function">
    <text evidence="2 10 12">Catalyzes the transfer of a dimethylallyl group onto the adenine at position 37 in tRNAs that read codons beginning with uridine, leading to the formation of N6-(dimethylallyl)adenosine (i(6)A).</text>
</comment>
<dbReference type="InterPro" id="IPR027417">
    <property type="entry name" value="P-loop_NTPase"/>
</dbReference>
<keyword evidence="4 10" id="KW-0808">Transferase</keyword>
<proteinExistence type="inferred from homology"/>
<feature type="region of interest" description="Interaction with substrate tRNA" evidence="10">
    <location>
        <begin position="34"/>
        <end position="37"/>
    </location>
</feature>
<gene>
    <name evidence="10 14" type="primary">miaA</name>
    <name evidence="14" type="ORF">FO442_01685</name>
</gene>
<evidence type="ECO:0000256" key="4">
    <source>
        <dbReference type="ARBA" id="ARBA00022679"/>
    </source>
</evidence>
<comment type="caution">
    <text evidence="14">The sequence shown here is derived from an EMBL/GenBank/DDBJ whole genome shotgun (WGS) entry which is preliminary data.</text>
</comment>
<dbReference type="GO" id="GO:0052381">
    <property type="term" value="F:tRNA dimethylallyltransferase activity"/>
    <property type="evidence" value="ECO:0007669"/>
    <property type="project" value="UniProtKB-UniRule"/>
</dbReference>
<dbReference type="AlphaFoldDB" id="A0A556N6U0"/>
<comment type="subunit">
    <text evidence="10">Monomer.</text>
</comment>
<evidence type="ECO:0000256" key="12">
    <source>
        <dbReference type="RuleBase" id="RU003784"/>
    </source>
</evidence>
<comment type="caution">
    <text evidence="10">Lacks conserved residue(s) required for the propagation of feature annotation.</text>
</comment>
<dbReference type="GO" id="GO:0006400">
    <property type="term" value="P:tRNA modification"/>
    <property type="evidence" value="ECO:0007669"/>
    <property type="project" value="TreeGrafter"/>
</dbReference>
<dbReference type="GO" id="GO:0005524">
    <property type="term" value="F:ATP binding"/>
    <property type="evidence" value="ECO:0007669"/>
    <property type="project" value="UniProtKB-UniRule"/>
</dbReference>
<protein>
    <recommendedName>
        <fullName evidence="10">tRNA dimethylallyltransferase</fullName>
        <ecNumber evidence="10">2.5.1.75</ecNumber>
    </recommendedName>
    <alternativeName>
        <fullName evidence="10">Dimethylallyl diphosphate:tRNA dimethylallyltransferase</fullName>
        <shortName evidence="10">DMAPP:tRNA dimethylallyltransferase</shortName>
        <shortName evidence="10">DMATase</shortName>
    </alternativeName>
    <alternativeName>
        <fullName evidence="10">Isopentenyl-diphosphate:tRNA isopentenyltransferase</fullName>
        <shortName evidence="10">IPP transferase</shortName>
        <shortName evidence="10">IPPT</shortName>
        <shortName evidence="10">IPTase</shortName>
    </alternativeName>
</protein>
<evidence type="ECO:0000256" key="2">
    <source>
        <dbReference type="ARBA" id="ARBA00003213"/>
    </source>
</evidence>
<accession>A0A556N6U0</accession>
<keyword evidence="6 10" id="KW-0547">Nucleotide-binding</keyword>
<dbReference type="NCBIfam" id="TIGR00174">
    <property type="entry name" value="miaA"/>
    <property type="match status" value="1"/>
</dbReference>
<dbReference type="PANTHER" id="PTHR11088">
    <property type="entry name" value="TRNA DIMETHYLALLYLTRANSFERASE"/>
    <property type="match status" value="1"/>
</dbReference>